<sequence>MLADPISVKVAGAATNHPRVSVGKEYNEYSVADATSKVRVGHSASKTANRSFVTSIGTKVAADPISAVNQSVTRTITISVSRGKFGFSNAELKQSILDLCEFLTASTGANIDKLLGGES</sequence>
<name>A0A8S5KZI4_9VIRU</name>
<gene>
    <name evidence="1" type="primary">SRR5466369_2_2</name>
</gene>
<keyword evidence="1" id="KW-0946">Virion</keyword>
<keyword evidence="1" id="KW-0167">Capsid protein</keyword>
<dbReference type="RefSeq" id="YP_010771507.1">
    <property type="nucleotide sequence ID" value="NC_074583.1"/>
</dbReference>
<organism evidence="1 2">
    <name type="scientific">ssRNA phage SRR5466369_2</name>
    <dbReference type="NCBI Taxonomy" id="2786405"/>
    <lineage>
        <taxon>Viruses</taxon>
        <taxon>Riboviria</taxon>
        <taxon>Orthornavirae</taxon>
        <taxon>Lenarviricota</taxon>
        <taxon>Leviviricetes</taxon>
        <taxon>Timlovirales</taxon>
        <taxon>Steitzviridae</taxon>
        <taxon>Gihfavirus</taxon>
        <taxon>Gihfavirus pelohabitans</taxon>
    </lineage>
</organism>
<dbReference type="Proteomes" id="UP000680488">
    <property type="component" value="Segment"/>
</dbReference>
<proteinExistence type="predicted"/>
<protein>
    <submittedName>
        <fullName evidence="1">Coat protein</fullName>
    </submittedName>
</protein>
<dbReference type="EMBL" id="BK013632">
    <property type="protein sequence ID" value="DAD50809.1"/>
    <property type="molecule type" value="Genomic_RNA"/>
</dbReference>
<reference evidence="1" key="1">
    <citation type="submission" date="2020-09" db="EMBL/GenBank/DDBJ databases">
        <title>Leviviricetes taxonomy.</title>
        <authorList>
            <person name="Stockdale S.R."/>
            <person name="Callanan J."/>
            <person name="Adriaenssens E.M."/>
            <person name="Kuhn J.H."/>
            <person name="Rumnieks J."/>
            <person name="Shkoporov A."/>
            <person name="Draper L.A."/>
            <person name="Ross P."/>
            <person name="Hill C."/>
        </authorList>
    </citation>
    <scope>NUCLEOTIDE SEQUENCE</scope>
</reference>
<dbReference type="GO" id="GO:0019028">
    <property type="term" value="C:viral capsid"/>
    <property type="evidence" value="ECO:0007669"/>
    <property type="project" value="UniProtKB-KW"/>
</dbReference>
<evidence type="ECO:0000313" key="2">
    <source>
        <dbReference type="Proteomes" id="UP000680488"/>
    </source>
</evidence>
<evidence type="ECO:0000313" key="1">
    <source>
        <dbReference type="EMBL" id="DAD50809.1"/>
    </source>
</evidence>
<dbReference type="GeneID" id="80401206"/>
<keyword evidence="2" id="KW-1185">Reference proteome</keyword>
<dbReference type="KEGG" id="vg:80401206"/>
<accession>A0A8S5KZI4</accession>